<dbReference type="InterPro" id="IPR055342">
    <property type="entry name" value="MreC_beta-barrel_core"/>
</dbReference>
<organism evidence="8 9">
    <name type="scientific">Microbispora corallina</name>
    <dbReference type="NCBI Taxonomy" id="83302"/>
    <lineage>
        <taxon>Bacteria</taxon>
        <taxon>Bacillati</taxon>
        <taxon>Actinomycetota</taxon>
        <taxon>Actinomycetes</taxon>
        <taxon>Streptosporangiales</taxon>
        <taxon>Streptosporangiaceae</taxon>
        <taxon>Microbispora</taxon>
    </lineage>
</organism>
<protein>
    <recommendedName>
        <fullName evidence="2">Cell shape-determining protein MreC</fullName>
    </recommendedName>
    <alternativeName>
        <fullName evidence="4">Cell shape protein MreC</fullName>
    </alternativeName>
</protein>
<comment type="similarity">
    <text evidence="1">Belongs to the MreC family.</text>
</comment>
<dbReference type="Pfam" id="PF04085">
    <property type="entry name" value="MreC"/>
    <property type="match status" value="1"/>
</dbReference>
<evidence type="ECO:0000256" key="5">
    <source>
        <dbReference type="SAM" id="Coils"/>
    </source>
</evidence>
<feature type="compositionally biased region" description="Basic and acidic residues" evidence="6">
    <location>
        <begin position="372"/>
        <end position="382"/>
    </location>
</feature>
<evidence type="ECO:0000256" key="4">
    <source>
        <dbReference type="ARBA" id="ARBA00032089"/>
    </source>
</evidence>
<reference evidence="8 9" key="1">
    <citation type="submission" date="2021-01" db="EMBL/GenBank/DDBJ databases">
        <title>Whole genome shotgun sequence of Microbispora corallina NBRC 16416.</title>
        <authorList>
            <person name="Komaki H."/>
            <person name="Tamura T."/>
        </authorList>
    </citation>
    <scope>NUCLEOTIDE SEQUENCE [LARGE SCALE GENOMIC DNA]</scope>
    <source>
        <strain evidence="8 9">NBRC 16416</strain>
    </source>
</reference>
<dbReference type="InterPro" id="IPR007221">
    <property type="entry name" value="MreC"/>
</dbReference>
<feature type="domain" description="Rod shape-determining protein MreC beta-barrel core" evidence="7">
    <location>
        <begin position="126"/>
        <end position="275"/>
    </location>
</feature>
<evidence type="ECO:0000256" key="2">
    <source>
        <dbReference type="ARBA" id="ARBA00013855"/>
    </source>
</evidence>
<feature type="region of interest" description="Disordered" evidence="6">
    <location>
        <begin position="281"/>
        <end position="488"/>
    </location>
</feature>
<feature type="compositionally biased region" description="Basic and acidic residues" evidence="6">
    <location>
        <begin position="320"/>
        <end position="337"/>
    </location>
</feature>
<proteinExistence type="inferred from homology"/>
<keyword evidence="3" id="KW-0133">Cell shape</keyword>
<name>A0ABQ4FSX2_9ACTN</name>
<feature type="coiled-coil region" evidence="5">
    <location>
        <begin position="69"/>
        <end position="96"/>
    </location>
</feature>
<keyword evidence="9" id="KW-1185">Reference proteome</keyword>
<evidence type="ECO:0000256" key="3">
    <source>
        <dbReference type="ARBA" id="ARBA00022960"/>
    </source>
</evidence>
<accession>A0ABQ4FSX2</accession>
<dbReference type="PANTHER" id="PTHR34138:SF1">
    <property type="entry name" value="CELL SHAPE-DETERMINING PROTEIN MREC"/>
    <property type="match status" value="1"/>
</dbReference>
<evidence type="ECO:0000313" key="9">
    <source>
        <dbReference type="Proteomes" id="UP000603904"/>
    </source>
</evidence>
<dbReference type="EMBL" id="BOOC01000003">
    <property type="protein sequence ID" value="GIH37847.1"/>
    <property type="molecule type" value="Genomic_DNA"/>
</dbReference>
<keyword evidence="5" id="KW-0175">Coiled coil</keyword>
<feature type="compositionally biased region" description="Basic and acidic residues" evidence="6">
    <location>
        <begin position="421"/>
        <end position="434"/>
    </location>
</feature>
<evidence type="ECO:0000313" key="8">
    <source>
        <dbReference type="EMBL" id="GIH37847.1"/>
    </source>
</evidence>
<dbReference type="InterPro" id="IPR042175">
    <property type="entry name" value="Cell/Rod_MreC_2"/>
</dbReference>
<evidence type="ECO:0000256" key="1">
    <source>
        <dbReference type="ARBA" id="ARBA00009369"/>
    </source>
</evidence>
<dbReference type="Proteomes" id="UP000603904">
    <property type="component" value="Unassembled WGS sequence"/>
</dbReference>
<feature type="compositionally biased region" description="Basic and acidic residues" evidence="6">
    <location>
        <begin position="298"/>
        <end position="308"/>
    </location>
</feature>
<feature type="compositionally biased region" description="Gly residues" evidence="6">
    <location>
        <begin position="352"/>
        <end position="367"/>
    </location>
</feature>
<dbReference type="Gene3D" id="2.40.10.340">
    <property type="entry name" value="Rod shape-determining protein MreC, domain 1"/>
    <property type="match status" value="1"/>
</dbReference>
<comment type="caution">
    <text evidence="8">The sequence shown here is derived from an EMBL/GenBank/DDBJ whole genome shotgun (WGS) entry which is preliminary data.</text>
</comment>
<feature type="compositionally biased region" description="Basic and acidic residues" evidence="6">
    <location>
        <begin position="459"/>
        <end position="488"/>
    </location>
</feature>
<dbReference type="RefSeq" id="WP_204055567.1">
    <property type="nucleotide sequence ID" value="NZ_BAAAGP010000003.1"/>
</dbReference>
<dbReference type="InterPro" id="IPR042177">
    <property type="entry name" value="Cell/Rod_1"/>
</dbReference>
<dbReference type="PANTHER" id="PTHR34138">
    <property type="entry name" value="CELL SHAPE-DETERMINING PROTEIN MREC"/>
    <property type="match status" value="1"/>
</dbReference>
<evidence type="ECO:0000259" key="7">
    <source>
        <dbReference type="Pfam" id="PF04085"/>
    </source>
</evidence>
<gene>
    <name evidence="8" type="ORF">Mco01_08470</name>
</gene>
<sequence>MRDTRRARLVLGLLLAVALILITVDHRSAGLPVLGPIRQAAAGLFGRLESATATVTGPITGFVGMVRGAPGAERTVAALRKENAQLRSELSAQRLDKDHLAKLDRMLGLAGLGRYRVVPAQVVARRTVPGFEDAVEIDAGSGDGVRADMSVLTGEGLVGRVVQAGPDTSTVALLTDPALSAGARLEGGNEIGVVSGLGEAGGGDNMIRFRLFDSSAPLSVGKRIVSFGSQQSKPYVAGVPIGIIERVENTPGELVKTAYARPFTDFSSLDVVGVVVQAPKRDPRDSVLPPVPPPAKPVDQRKKRDRDLLGPLLEAGPGGRRHDGARDSLRAPDDRGGAGETLDGARAPGPDSGPGGEAAGRGAGRPGAHGPVDGRADDRSGDRPQAAGRPVANRPPAGDRPNPTARPDAHAARPDAQAARPDTRTAHRSNEETARAVTRTRPGAAAQDRARPAATEVASGRRGDTAHARRPEPRAEPAHPARGRDGRV</sequence>
<dbReference type="Gene3D" id="2.40.10.350">
    <property type="entry name" value="Rod shape-determining protein MreC, domain 2"/>
    <property type="match status" value="1"/>
</dbReference>
<evidence type="ECO:0000256" key="6">
    <source>
        <dbReference type="SAM" id="MobiDB-lite"/>
    </source>
</evidence>